<dbReference type="PANTHER" id="PTHR37017">
    <property type="entry name" value="AB HYDROLASE-1 DOMAIN-CONTAINING PROTEIN-RELATED"/>
    <property type="match status" value="1"/>
</dbReference>
<protein>
    <recommendedName>
        <fullName evidence="1">AB hydrolase-1 domain-containing protein</fullName>
    </recommendedName>
</protein>
<dbReference type="Gene3D" id="3.40.50.1820">
    <property type="entry name" value="alpha/beta hydrolase"/>
    <property type="match status" value="1"/>
</dbReference>
<evidence type="ECO:0000313" key="2">
    <source>
        <dbReference type="EMBL" id="OAA72458.1"/>
    </source>
</evidence>
<dbReference type="PANTHER" id="PTHR37017:SF11">
    <property type="entry name" value="ESTERASE_LIPASE_THIOESTERASE DOMAIN-CONTAINING PROTEIN"/>
    <property type="match status" value="1"/>
</dbReference>
<accession>A0A168DD43</accession>
<dbReference type="SUPFAM" id="SSF53474">
    <property type="entry name" value="alpha/beta-Hydrolases"/>
    <property type="match status" value="1"/>
</dbReference>
<dbReference type="AlphaFoldDB" id="A0A168DD43"/>
<dbReference type="Proteomes" id="UP000076744">
    <property type="component" value="Unassembled WGS sequence"/>
</dbReference>
<sequence>MSANTRLAIVLVHGAWHGPWCWRDQVPELQKLGYDVETAHLPSAQGIVGTTQHDDAAAVRAVLEPLLSAGKRVIVVAHSYGGPIGSAAVVGLSERQRRAASLPGGVLGLVCLCAFIFPGGMDQGAAIEAAGDLRYVVWDDPAEGLFVPRDPRAMFFPPDTSPEDTDWAVPQLRPQSMAANKGIVPPQAWQEDAEHYAGRLGYVACTEDRAVPFEDQKAMIAGAGGAEKWIVRELKGSGHSPFFSRPQEVASVLHGIVEQFQKEQEVKA</sequence>
<dbReference type="InterPro" id="IPR029058">
    <property type="entry name" value="AB_hydrolase_fold"/>
</dbReference>
<evidence type="ECO:0000259" key="1">
    <source>
        <dbReference type="Pfam" id="PF12697"/>
    </source>
</evidence>
<dbReference type="OrthoDB" id="408373at2759"/>
<dbReference type="EMBL" id="AZHB01000002">
    <property type="protein sequence ID" value="OAA72458.1"/>
    <property type="molecule type" value="Genomic_DNA"/>
</dbReference>
<organism evidence="2 3">
    <name type="scientific">Cordyceps fumosorosea (strain ARSEF 2679)</name>
    <name type="common">Isaria fumosorosea</name>
    <dbReference type="NCBI Taxonomy" id="1081104"/>
    <lineage>
        <taxon>Eukaryota</taxon>
        <taxon>Fungi</taxon>
        <taxon>Dikarya</taxon>
        <taxon>Ascomycota</taxon>
        <taxon>Pezizomycotina</taxon>
        <taxon>Sordariomycetes</taxon>
        <taxon>Hypocreomycetidae</taxon>
        <taxon>Hypocreales</taxon>
        <taxon>Cordycipitaceae</taxon>
        <taxon>Cordyceps</taxon>
    </lineage>
</organism>
<reference evidence="2 3" key="1">
    <citation type="journal article" date="2016" name="Genome Biol. Evol.">
        <title>Divergent and convergent evolution of fungal pathogenicity.</title>
        <authorList>
            <person name="Shang Y."/>
            <person name="Xiao G."/>
            <person name="Zheng P."/>
            <person name="Cen K."/>
            <person name="Zhan S."/>
            <person name="Wang C."/>
        </authorList>
    </citation>
    <scope>NUCLEOTIDE SEQUENCE [LARGE SCALE GENOMIC DNA]</scope>
    <source>
        <strain evidence="2 3">ARSEF 2679</strain>
    </source>
</reference>
<name>A0A168DD43_CORFA</name>
<keyword evidence="3" id="KW-1185">Reference proteome</keyword>
<dbReference type="GeneID" id="30017823"/>
<dbReference type="Pfam" id="PF12697">
    <property type="entry name" value="Abhydrolase_6"/>
    <property type="match status" value="1"/>
</dbReference>
<dbReference type="InterPro" id="IPR000073">
    <property type="entry name" value="AB_hydrolase_1"/>
</dbReference>
<gene>
    <name evidence="2" type="ORF">ISF_01531</name>
</gene>
<feature type="domain" description="AB hydrolase-1" evidence="1">
    <location>
        <begin position="9"/>
        <end position="251"/>
    </location>
</feature>
<comment type="caution">
    <text evidence="2">The sequence shown here is derived from an EMBL/GenBank/DDBJ whole genome shotgun (WGS) entry which is preliminary data.</text>
</comment>
<proteinExistence type="predicted"/>
<dbReference type="InterPro" id="IPR052897">
    <property type="entry name" value="Sec-Metab_Biosynth_Hydrolase"/>
</dbReference>
<dbReference type="STRING" id="1081104.A0A168DD43"/>
<evidence type="ECO:0000313" key="3">
    <source>
        <dbReference type="Proteomes" id="UP000076744"/>
    </source>
</evidence>
<dbReference type="RefSeq" id="XP_018707904.1">
    <property type="nucleotide sequence ID" value="XM_018845138.1"/>
</dbReference>